<reference evidence="2" key="1">
    <citation type="submission" date="2022-11" db="EMBL/GenBank/DDBJ databases">
        <authorList>
            <person name="Morgan W.R."/>
            <person name="Tartar A."/>
        </authorList>
    </citation>
    <scope>NUCLEOTIDE SEQUENCE</scope>
    <source>
        <strain evidence="2">ARSEF 373</strain>
    </source>
</reference>
<dbReference type="Proteomes" id="UP001146120">
    <property type="component" value="Unassembled WGS sequence"/>
</dbReference>
<protein>
    <recommendedName>
        <fullName evidence="4">Chitin-binding type-4 domain-containing protein</fullName>
    </recommendedName>
</protein>
<evidence type="ECO:0008006" key="4">
    <source>
        <dbReference type="Google" id="ProtNLM"/>
    </source>
</evidence>
<keyword evidence="3" id="KW-1185">Reference proteome</keyword>
<dbReference type="AlphaFoldDB" id="A0AAV2YX80"/>
<accession>A0AAV2YX80</accession>
<feature type="compositionally biased region" description="Polar residues" evidence="1">
    <location>
        <begin position="261"/>
        <end position="273"/>
    </location>
</feature>
<gene>
    <name evidence="2" type="ORF">N0F65_004019</name>
</gene>
<dbReference type="EMBL" id="DAKRPA010000144">
    <property type="protein sequence ID" value="DAZ97169.1"/>
    <property type="molecule type" value="Genomic_DNA"/>
</dbReference>
<feature type="compositionally biased region" description="Low complexity" evidence="1">
    <location>
        <begin position="152"/>
        <end position="175"/>
    </location>
</feature>
<feature type="region of interest" description="Disordered" evidence="1">
    <location>
        <begin position="152"/>
        <end position="216"/>
    </location>
</feature>
<evidence type="ECO:0000313" key="2">
    <source>
        <dbReference type="EMBL" id="DAZ97169.1"/>
    </source>
</evidence>
<feature type="compositionally biased region" description="Polar residues" evidence="1">
    <location>
        <begin position="194"/>
        <end position="216"/>
    </location>
</feature>
<evidence type="ECO:0000313" key="3">
    <source>
        <dbReference type="Proteomes" id="UP001146120"/>
    </source>
</evidence>
<sequence length="308" mass="32549">MQAFKSQTKYQTVRAYALDNQKMEDNADKNCGNTNPVTPMPLPETYVQWTHSSNEGFTPSHHGPCEVWCDDERAFFDENCAKNYNTVPNASLPFERSKCVGKKMLHFWWLALHDGSNWQVYINCVKLAGSSDASPGASTPASSPYTSTAAYASTSPLTTSPSNAALSQSPQSSPPGHTVATSASATYRRRLATPSPTTCKLSAPTPTASPRPHSSLNQTANRVASCMLLLAASRATPVPTKPQVRNATGSGATDMVAATTKHPSSPPNSTALANPTAAPTKCASSTPKSTAVATPTPAPTKDASVRAY</sequence>
<feature type="compositionally biased region" description="Low complexity" evidence="1">
    <location>
        <begin position="283"/>
        <end position="302"/>
    </location>
</feature>
<proteinExistence type="predicted"/>
<comment type="caution">
    <text evidence="2">The sequence shown here is derived from an EMBL/GenBank/DDBJ whole genome shotgun (WGS) entry which is preliminary data.</text>
</comment>
<reference evidence="2" key="2">
    <citation type="journal article" date="2023" name="Microbiol Resour">
        <title>Decontamination and Annotation of the Draft Genome Sequence of the Oomycete Lagenidium giganteum ARSEF 373.</title>
        <authorList>
            <person name="Morgan W.R."/>
            <person name="Tartar A."/>
        </authorList>
    </citation>
    <scope>NUCLEOTIDE SEQUENCE</scope>
    <source>
        <strain evidence="2">ARSEF 373</strain>
    </source>
</reference>
<evidence type="ECO:0000256" key="1">
    <source>
        <dbReference type="SAM" id="MobiDB-lite"/>
    </source>
</evidence>
<organism evidence="2 3">
    <name type="scientific">Lagenidium giganteum</name>
    <dbReference type="NCBI Taxonomy" id="4803"/>
    <lineage>
        <taxon>Eukaryota</taxon>
        <taxon>Sar</taxon>
        <taxon>Stramenopiles</taxon>
        <taxon>Oomycota</taxon>
        <taxon>Peronosporomycetes</taxon>
        <taxon>Pythiales</taxon>
        <taxon>Pythiaceae</taxon>
    </lineage>
</organism>
<name>A0AAV2YX80_9STRA</name>
<feature type="region of interest" description="Disordered" evidence="1">
    <location>
        <begin position="258"/>
        <end position="308"/>
    </location>
</feature>